<evidence type="ECO:0000313" key="24">
    <source>
        <dbReference type="WBParaSite" id="MBELARI_LOCUS5358"/>
    </source>
</evidence>
<keyword evidence="8" id="KW-0519">Myristate</keyword>
<evidence type="ECO:0000256" key="13">
    <source>
        <dbReference type="ARBA" id="ARBA00022833"/>
    </source>
</evidence>
<dbReference type="InterPro" id="IPR013083">
    <property type="entry name" value="Znf_RING/FYVE/PHD"/>
</dbReference>
<feature type="domain" description="RING-type" evidence="22">
    <location>
        <begin position="160"/>
        <end position="200"/>
    </location>
</feature>
<dbReference type="Pfam" id="PF13639">
    <property type="entry name" value="zf-RING_2"/>
    <property type="match status" value="1"/>
</dbReference>
<dbReference type="Proteomes" id="UP000887575">
    <property type="component" value="Unassembled WGS sequence"/>
</dbReference>
<keyword evidence="7" id="KW-0808">Transferase</keyword>
<name>A0AAF3FEB0_9BILA</name>
<dbReference type="GO" id="GO:0061630">
    <property type="term" value="F:ubiquitin protein ligase activity"/>
    <property type="evidence" value="ECO:0007669"/>
    <property type="project" value="UniProtKB-EC"/>
</dbReference>
<dbReference type="Gene3D" id="3.30.160.60">
    <property type="entry name" value="Classic Zinc Finger"/>
    <property type="match status" value="1"/>
</dbReference>
<comment type="subcellular location">
    <subcellularLocation>
        <location evidence="3">Endosome</location>
    </subcellularLocation>
    <subcellularLocation>
        <location evidence="4">Lysosome</location>
    </subcellularLocation>
    <subcellularLocation>
        <location evidence="2">Membrane</location>
        <topology evidence="2">Peripheral membrane protein</topology>
    </subcellularLocation>
</comment>
<evidence type="ECO:0000256" key="15">
    <source>
        <dbReference type="ARBA" id="ARBA00023228"/>
    </source>
</evidence>
<dbReference type="InterPro" id="IPR051878">
    <property type="entry name" value="ZNRF_ubiq-protein_ligase"/>
</dbReference>
<dbReference type="PANTHER" id="PTHR46661:SF4">
    <property type="entry name" value="RING-TYPE DOMAIN-CONTAINING PROTEIN"/>
    <property type="match status" value="1"/>
</dbReference>
<dbReference type="PROSITE" id="PS50089">
    <property type="entry name" value="ZF_RING_2"/>
    <property type="match status" value="1"/>
</dbReference>
<proteinExistence type="predicted"/>
<keyword evidence="10" id="KW-0967">Endosome</keyword>
<evidence type="ECO:0000256" key="9">
    <source>
        <dbReference type="ARBA" id="ARBA00022723"/>
    </source>
</evidence>
<dbReference type="GO" id="GO:0016020">
    <property type="term" value="C:membrane"/>
    <property type="evidence" value="ECO:0007669"/>
    <property type="project" value="UniProtKB-SubCell"/>
</dbReference>
<evidence type="ECO:0000256" key="17">
    <source>
        <dbReference type="ARBA" id="ARBA00040227"/>
    </source>
</evidence>
<dbReference type="SUPFAM" id="SSF57850">
    <property type="entry name" value="RING/U-box"/>
    <property type="match status" value="1"/>
</dbReference>
<keyword evidence="13" id="KW-0862">Zinc</keyword>
<organism evidence="23 24">
    <name type="scientific">Mesorhabditis belari</name>
    <dbReference type="NCBI Taxonomy" id="2138241"/>
    <lineage>
        <taxon>Eukaryota</taxon>
        <taxon>Metazoa</taxon>
        <taxon>Ecdysozoa</taxon>
        <taxon>Nematoda</taxon>
        <taxon>Chromadorea</taxon>
        <taxon>Rhabditida</taxon>
        <taxon>Rhabditina</taxon>
        <taxon>Rhabditomorpha</taxon>
        <taxon>Rhabditoidea</taxon>
        <taxon>Rhabditidae</taxon>
        <taxon>Mesorhabditinae</taxon>
        <taxon>Mesorhabditis</taxon>
    </lineage>
</organism>
<dbReference type="AlphaFoldDB" id="A0AAF3FEB0"/>
<dbReference type="InterPro" id="IPR001841">
    <property type="entry name" value="Znf_RING"/>
</dbReference>
<evidence type="ECO:0000259" key="22">
    <source>
        <dbReference type="PROSITE" id="PS50089"/>
    </source>
</evidence>
<dbReference type="GO" id="GO:0005764">
    <property type="term" value="C:lysosome"/>
    <property type="evidence" value="ECO:0007669"/>
    <property type="project" value="UniProtKB-SubCell"/>
</dbReference>
<keyword evidence="14" id="KW-0472">Membrane</keyword>
<evidence type="ECO:0000256" key="10">
    <source>
        <dbReference type="ARBA" id="ARBA00022753"/>
    </source>
</evidence>
<dbReference type="GO" id="GO:0070936">
    <property type="term" value="P:protein K48-linked ubiquitination"/>
    <property type="evidence" value="ECO:0007669"/>
    <property type="project" value="TreeGrafter"/>
</dbReference>
<dbReference type="WBParaSite" id="MBELARI_LOCUS5358">
    <property type="protein sequence ID" value="MBELARI_LOCUS5358"/>
    <property type="gene ID" value="MBELARI_LOCUS5358"/>
</dbReference>
<evidence type="ECO:0000256" key="16">
    <source>
        <dbReference type="ARBA" id="ARBA00023288"/>
    </source>
</evidence>
<evidence type="ECO:0000256" key="20">
    <source>
        <dbReference type="PROSITE-ProRule" id="PRU00175"/>
    </source>
</evidence>
<evidence type="ECO:0000256" key="18">
    <source>
        <dbReference type="ARBA" id="ARBA00042177"/>
    </source>
</evidence>
<dbReference type="PANTHER" id="PTHR46661">
    <property type="entry name" value="E3 UBIQUITIN-PROTEIN LIGASE ZNRF1-LIKE PROTEIN"/>
    <property type="match status" value="1"/>
</dbReference>
<dbReference type="GO" id="GO:0043161">
    <property type="term" value="P:proteasome-mediated ubiquitin-dependent protein catabolic process"/>
    <property type="evidence" value="ECO:0007669"/>
    <property type="project" value="TreeGrafter"/>
</dbReference>
<evidence type="ECO:0000256" key="11">
    <source>
        <dbReference type="ARBA" id="ARBA00022771"/>
    </source>
</evidence>
<keyword evidence="23" id="KW-1185">Reference proteome</keyword>
<evidence type="ECO:0000256" key="21">
    <source>
        <dbReference type="SAM" id="MobiDB-lite"/>
    </source>
</evidence>
<evidence type="ECO:0000256" key="19">
    <source>
        <dbReference type="ARBA" id="ARBA00042305"/>
    </source>
</evidence>
<accession>A0AAF3FEB0</accession>
<evidence type="ECO:0000256" key="3">
    <source>
        <dbReference type="ARBA" id="ARBA00004177"/>
    </source>
</evidence>
<keyword evidence="15" id="KW-0458">Lysosome</keyword>
<feature type="compositionally biased region" description="Polar residues" evidence="21">
    <location>
        <begin position="16"/>
        <end position="25"/>
    </location>
</feature>
<evidence type="ECO:0000256" key="2">
    <source>
        <dbReference type="ARBA" id="ARBA00004170"/>
    </source>
</evidence>
<keyword evidence="11 20" id="KW-0863">Zinc-finger</keyword>
<reference evidence="24" key="1">
    <citation type="submission" date="2024-02" db="UniProtKB">
        <authorList>
            <consortium name="WormBaseParasite"/>
        </authorList>
    </citation>
    <scope>IDENTIFICATION</scope>
</reference>
<protein>
    <recommendedName>
        <fullName evidence="17">E3 ubiquitin-protein ligase ZNRF1</fullName>
        <ecNumber evidence="6">2.3.2.27</ecNumber>
    </recommendedName>
    <alternativeName>
        <fullName evidence="18">RING-type E3 ubiquitin transferase ZNRF1</fullName>
    </alternativeName>
    <alternativeName>
        <fullName evidence="19">Zinc/RING finger protein 1</fullName>
    </alternativeName>
</protein>
<keyword evidence="9" id="KW-0479">Metal-binding</keyword>
<dbReference type="Gene3D" id="3.30.40.10">
    <property type="entry name" value="Zinc/RING finger domain, C3HC4 (zinc finger)"/>
    <property type="match status" value="1"/>
</dbReference>
<comment type="catalytic activity">
    <reaction evidence="1">
        <text>S-ubiquitinyl-[E2 ubiquitin-conjugating enzyme]-L-cysteine + [acceptor protein]-L-lysine = [E2 ubiquitin-conjugating enzyme]-L-cysteine + N(6)-ubiquitinyl-[acceptor protein]-L-lysine.</text>
        <dbReference type="EC" id="2.3.2.27"/>
    </reaction>
</comment>
<evidence type="ECO:0000256" key="4">
    <source>
        <dbReference type="ARBA" id="ARBA00004371"/>
    </source>
</evidence>
<evidence type="ECO:0000256" key="8">
    <source>
        <dbReference type="ARBA" id="ARBA00022707"/>
    </source>
</evidence>
<feature type="region of interest" description="Disordered" evidence="21">
    <location>
        <begin position="1"/>
        <end position="103"/>
    </location>
</feature>
<dbReference type="FunFam" id="3.30.40.10:FF:000235">
    <property type="entry name" value="E3 ubiquitin-protein ligase ZNRF1"/>
    <property type="match status" value="1"/>
</dbReference>
<evidence type="ECO:0000256" key="6">
    <source>
        <dbReference type="ARBA" id="ARBA00012483"/>
    </source>
</evidence>
<dbReference type="EC" id="2.3.2.27" evidence="6"/>
<comment type="pathway">
    <text evidence="5">Protein modification; protein ubiquitination.</text>
</comment>
<evidence type="ECO:0000256" key="1">
    <source>
        <dbReference type="ARBA" id="ARBA00000900"/>
    </source>
</evidence>
<dbReference type="GO" id="GO:0008270">
    <property type="term" value="F:zinc ion binding"/>
    <property type="evidence" value="ECO:0007669"/>
    <property type="project" value="UniProtKB-KW"/>
</dbReference>
<keyword evidence="16" id="KW-0449">Lipoprotein</keyword>
<evidence type="ECO:0000256" key="12">
    <source>
        <dbReference type="ARBA" id="ARBA00022786"/>
    </source>
</evidence>
<sequence length="238" mass="26343">MGGRQSSVSGEDRPRSNSVDTSATIAESRPPTRGASRSVISATDFLQALRAPRLDGSDDSDDEQPGPSRLPGLPPSGRRHDGVARHHSNHGGVPSSNSRPRTQRVHAIRRPMPFFVLDVTCPVCQKRVPSDEAEVHLVICFTRPRLTYNDDVLREDKGECSICLEEMQQGDSIARLPCLCIYHKVCIDEWFKRKNCCPEHPGDESITKGLYYGPEIPSIKLNVFGFSLIFSPRLCSAC</sequence>
<keyword evidence="12" id="KW-0833">Ubl conjugation pathway</keyword>
<dbReference type="GO" id="GO:0005768">
    <property type="term" value="C:endosome"/>
    <property type="evidence" value="ECO:0007669"/>
    <property type="project" value="UniProtKB-SubCell"/>
</dbReference>
<evidence type="ECO:0000256" key="7">
    <source>
        <dbReference type="ARBA" id="ARBA00022679"/>
    </source>
</evidence>
<evidence type="ECO:0000256" key="5">
    <source>
        <dbReference type="ARBA" id="ARBA00004906"/>
    </source>
</evidence>
<evidence type="ECO:0000313" key="23">
    <source>
        <dbReference type="Proteomes" id="UP000887575"/>
    </source>
</evidence>
<evidence type="ECO:0000256" key="14">
    <source>
        <dbReference type="ARBA" id="ARBA00023136"/>
    </source>
</evidence>